<evidence type="ECO:0000313" key="2">
    <source>
        <dbReference type="Proteomes" id="UP001057452"/>
    </source>
</evidence>
<protein>
    <submittedName>
        <fullName evidence="1">Uncharacterized protein</fullName>
    </submittedName>
</protein>
<comment type="caution">
    <text evidence="1">The sequence shown here is derived from an EMBL/GenBank/DDBJ whole genome shotgun (WGS) entry which is preliminary data.</text>
</comment>
<sequence length="103" mass="11302">SLPVHSWVPPSPARLSLSSVDETTEGSESTSGSRAGHELQLMEEFSHPVGSLALTVDEVINVRRVLVKAEMEKFLQSKELYNNLKRGRSEVPSLLVAVYLLAV</sequence>
<reference evidence="1" key="1">
    <citation type="submission" date="2022-05" db="EMBL/GenBank/DDBJ databases">
        <title>Chromosome-level genome of Chaenocephalus aceratus.</title>
        <authorList>
            <person name="Park H."/>
        </authorList>
    </citation>
    <scope>NUCLEOTIDE SEQUENCE</scope>
    <source>
        <strain evidence="1">KU_202001</strain>
    </source>
</reference>
<evidence type="ECO:0000313" key="1">
    <source>
        <dbReference type="EMBL" id="KAI4823943.1"/>
    </source>
</evidence>
<dbReference type="Proteomes" id="UP001057452">
    <property type="component" value="Chromosome 7"/>
</dbReference>
<proteinExistence type="predicted"/>
<organism evidence="1 2">
    <name type="scientific">Chaenocephalus aceratus</name>
    <name type="common">Blackfin icefish</name>
    <name type="synonym">Chaenichthys aceratus</name>
    <dbReference type="NCBI Taxonomy" id="36190"/>
    <lineage>
        <taxon>Eukaryota</taxon>
        <taxon>Metazoa</taxon>
        <taxon>Chordata</taxon>
        <taxon>Craniata</taxon>
        <taxon>Vertebrata</taxon>
        <taxon>Euteleostomi</taxon>
        <taxon>Actinopterygii</taxon>
        <taxon>Neopterygii</taxon>
        <taxon>Teleostei</taxon>
        <taxon>Neoteleostei</taxon>
        <taxon>Acanthomorphata</taxon>
        <taxon>Eupercaria</taxon>
        <taxon>Perciformes</taxon>
        <taxon>Notothenioidei</taxon>
        <taxon>Channichthyidae</taxon>
        <taxon>Chaenocephalus</taxon>
    </lineage>
</organism>
<accession>A0ACB9XC31</accession>
<name>A0ACB9XC31_CHAAC</name>
<gene>
    <name evidence="1" type="ORF">KUCAC02_012495</name>
</gene>
<keyword evidence="2" id="KW-1185">Reference proteome</keyword>
<feature type="non-terminal residue" evidence="1">
    <location>
        <position position="1"/>
    </location>
</feature>
<dbReference type="EMBL" id="CM043791">
    <property type="protein sequence ID" value="KAI4823943.1"/>
    <property type="molecule type" value="Genomic_DNA"/>
</dbReference>